<gene>
    <name evidence="1" type="ORF">M427DRAFT_141488</name>
</gene>
<dbReference type="EMBL" id="KQ965897">
    <property type="protein sequence ID" value="KXS09034.1"/>
    <property type="molecule type" value="Genomic_DNA"/>
</dbReference>
<protein>
    <submittedName>
        <fullName evidence="1">Uncharacterized protein</fullName>
    </submittedName>
</protein>
<sequence length="298" mass="34530">MTAQQITQVLQFPKVTTHYGVEMWLKEKCMPDKGEVQGPRVLYHEPENFSRTHHFDFSRWHDLEEVTFGWGNVRIQTQVQDLVGLPNLRKLSISGESTLGISEDKSGLLNTLRLLTTLKSLQIPNWYRREDAELPPEYEEFHSLPGYLPLLEEFGPVFVVSGVFNETVQRNRAAYNRIRYVSAATNHREIGTFWSNLNDAFPNVRSVSATVEGFEDMWKDSDKRRRLRAGMREAVKALKSLVVRTPQRVRMICIRVRTGFDSPKKFTSWLQEAIRGSVRAELGLKCTQQYEIYVDEDC</sequence>
<keyword evidence="2" id="KW-1185">Reference proteome</keyword>
<evidence type="ECO:0000313" key="1">
    <source>
        <dbReference type="EMBL" id="KXS09034.1"/>
    </source>
</evidence>
<organism evidence="1 2">
    <name type="scientific">Gonapodya prolifera (strain JEL478)</name>
    <name type="common">Monoblepharis prolifera</name>
    <dbReference type="NCBI Taxonomy" id="1344416"/>
    <lineage>
        <taxon>Eukaryota</taxon>
        <taxon>Fungi</taxon>
        <taxon>Fungi incertae sedis</taxon>
        <taxon>Chytridiomycota</taxon>
        <taxon>Chytridiomycota incertae sedis</taxon>
        <taxon>Monoblepharidomycetes</taxon>
        <taxon>Monoblepharidales</taxon>
        <taxon>Gonapodyaceae</taxon>
        <taxon>Gonapodya</taxon>
    </lineage>
</organism>
<dbReference type="AlphaFoldDB" id="A0A138ZX58"/>
<name>A0A138ZX58_GONPJ</name>
<accession>A0A138ZX58</accession>
<reference evidence="1 2" key="1">
    <citation type="journal article" date="2015" name="Genome Biol. Evol.">
        <title>Phylogenomic analyses indicate that early fungi evolved digesting cell walls of algal ancestors of land plants.</title>
        <authorList>
            <person name="Chang Y."/>
            <person name="Wang S."/>
            <person name="Sekimoto S."/>
            <person name="Aerts A.L."/>
            <person name="Choi C."/>
            <person name="Clum A."/>
            <person name="LaButti K.M."/>
            <person name="Lindquist E.A."/>
            <person name="Yee Ngan C."/>
            <person name="Ohm R.A."/>
            <person name="Salamov A.A."/>
            <person name="Grigoriev I.V."/>
            <person name="Spatafora J.W."/>
            <person name="Berbee M.L."/>
        </authorList>
    </citation>
    <scope>NUCLEOTIDE SEQUENCE [LARGE SCALE GENOMIC DNA]</scope>
    <source>
        <strain evidence="1 2">JEL478</strain>
    </source>
</reference>
<dbReference type="Proteomes" id="UP000070544">
    <property type="component" value="Unassembled WGS sequence"/>
</dbReference>
<proteinExistence type="predicted"/>
<evidence type="ECO:0000313" key="2">
    <source>
        <dbReference type="Proteomes" id="UP000070544"/>
    </source>
</evidence>